<evidence type="ECO:0000313" key="2">
    <source>
        <dbReference type="Proteomes" id="UP000515203"/>
    </source>
</evidence>
<feature type="compositionally biased region" description="Low complexity" evidence="1">
    <location>
        <begin position="80"/>
        <end position="92"/>
    </location>
</feature>
<sequence>MELLTRDKGSVVQLQFLMVPGPVQPRRLRSLCRKGFLLPLPITWILSGEGRIFAGSPGPAALRRREGFEAGLRSRRRLQGPRGAPRPAHAGRSPGGAAPGGSLNPREAVKQLRQEWEPQSSRTPEFLEAAMFTIQPIVCDSYCVMPGRDSTSLDLQCLIHDPQLGLEVSQISHAHLLYDFKRLFHGLAMQRLVDGFSSCLNFLAYVH</sequence>
<feature type="region of interest" description="Disordered" evidence="1">
    <location>
        <begin position="73"/>
        <end position="104"/>
    </location>
</feature>
<protein>
    <submittedName>
        <fullName evidence="3">Uncharacterized protein LOC111813516</fullName>
    </submittedName>
</protein>
<name>A0A6P6DKJ6_OCTDE</name>
<organism evidence="2 3">
    <name type="scientific">Octodon degus</name>
    <name type="common">Degu</name>
    <name type="synonym">Sciurus degus</name>
    <dbReference type="NCBI Taxonomy" id="10160"/>
    <lineage>
        <taxon>Eukaryota</taxon>
        <taxon>Metazoa</taxon>
        <taxon>Chordata</taxon>
        <taxon>Craniata</taxon>
        <taxon>Vertebrata</taxon>
        <taxon>Euteleostomi</taxon>
        <taxon>Mammalia</taxon>
        <taxon>Eutheria</taxon>
        <taxon>Euarchontoglires</taxon>
        <taxon>Glires</taxon>
        <taxon>Rodentia</taxon>
        <taxon>Hystricomorpha</taxon>
        <taxon>Octodontidae</taxon>
        <taxon>Octodon</taxon>
    </lineage>
</organism>
<evidence type="ECO:0000313" key="3">
    <source>
        <dbReference type="RefSeq" id="XP_023560183.1"/>
    </source>
</evidence>
<dbReference type="AlphaFoldDB" id="A0A6P6DKJ6"/>
<keyword evidence="2" id="KW-1185">Reference proteome</keyword>
<dbReference type="GeneID" id="111813516"/>
<proteinExistence type="predicted"/>
<dbReference type="InParanoid" id="A0A6P6DKJ6"/>
<accession>A0A6P6DKJ6</accession>
<dbReference type="Proteomes" id="UP000515203">
    <property type="component" value="Unplaced"/>
</dbReference>
<gene>
    <name evidence="3" type="primary">LOC111813516</name>
</gene>
<evidence type="ECO:0000256" key="1">
    <source>
        <dbReference type="SAM" id="MobiDB-lite"/>
    </source>
</evidence>
<dbReference type="RefSeq" id="XP_023560183.1">
    <property type="nucleotide sequence ID" value="XM_023704415.1"/>
</dbReference>
<reference evidence="3" key="1">
    <citation type="submission" date="2025-08" db="UniProtKB">
        <authorList>
            <consortium name="RefSeq"/>
        </authorList>
    </citation>
    <scope>IDENTIFICATION</scope>
</reference>